<dbReference type="AlphaFoldDB" id="A0A810NBQ9"/>
<name>A0A810NBQ9_9ACTN</name>
<dbReference type="RefSeq" id="WP_212818457.1">
    <property type="nucleotide sequence ID" value="NZ_AP023359.1"/>
</dbReference>
<dbReference type="Proteomes" id="UP000680866">
    <property type="component" value="Chromosome"/>
</dbReference>
<accession>A0A810NBQ9</accession>
<feature type="region of interest" description="Disordered" evidence="1">
    <location>
        <begin position="170"/>
        <end position="218"/>
    </location>
</feature>
<proteinExistence type="predicted"/>
<dbReference type="KEGG" id="pry:Prubr_62990"/>
<organism evidence="2 3">
    <name type="scientific">Polymorphospora rubra</name>
    <dbReference type="NCBI Taxonomy" id="338584"/>
    <lineage>
        <taxon>Bacteria</taxon>
        <taxon>Bacillati</taxon>
        <taxon>Actinomycetota</taxon>
        <taxon>Actinomycetes</taxon>
        <taxon>Micromonosporales</taxon>
        <taxon>Micromonosporaceae</taxon>
        <taxon>Polymorphospora</taxon>
    </lineage>
</organism>
<dbReference type="EMBL" id="AP023359">
    <property type="protein sequence ID" value="BCJ69278.1"/>
    <property type="molecule type" value="Genomic_DNA"/>
</dbReference>
<gene>
    <name evidence="2" type="ORF">Prubr_62990</name>
</gene>
<evidence type="ECO:0000313" key="3">
    <source>
        <dbReference type="Proteomes" id="UP000680866"/>
    </source>
</evidence>
<evidence type="ECO:0000256" key="1">
    <source>
        <dbReference type="SAM" id="MobiDB-lite"/>
    </source>
</evidence>
<reference evidence="2" key="1">
    <citation type="submission" date="2020-08" db="EMBL/GenBank/DDBJ databases">
        <title>Whole genome shotgun sequence of Polymorphospora rubra NBRC 101157.</title>
        <authorList>
            <person name="Komaki H."/>
            <person name="Tamura T."/>
        </authorList>
    </citation>
    <scope>NUCLEOTIDE SEQUENCE</scope>
    <source>
        <strain evidence="2">NBRC 101157</strain>
    </source>
</reference>
<sequence length="218" mass="23406">MTVGATDSGDRATLLWLPVGAGGQVVKRTSAWWERACSRIERRRPAPLFHAALELHLGGVPFVVEMTPAWGVPAGDRGVVVTGPVGTRRLGRLRLFRYEVRCWARGVIPDREWAVGDPVVITQDTEIVARMARAVGSLPALTWGRTPPGAGAMWTSNSIVSWLLRHSGLPTRHSPPNGGRAPGWAAGEQLGHEDASRATGGECGTEPVVPRSTDITSR</sequence>
<evidence type="ECO:0000313" key="2">
    <source>
        <dbReference type="EMBL" id="BCJ69278.1"/>
    </source>
</evidence>
<protein>
    <submittedName>
        <fullName evidence="2">Uncharacterized protein</fullName>
    </submittedName>
</protein>
<keyword evidence="3" id="KW-1185">Reference proteome</keyword>